<reference evidence="2 3" key="1">
    <citation type="submission" date="2021-06" db="EMBL/GenBank/DDBJ databases">
        <title>Bacillus sp. RD4P76, an endophyte from a halophyte.</title>
        <authorList>
            <person name="Sun J.-Q."/>
        </authorList>
    </citation>
    <scope>NUCLEOTIDE SEQUENCE [LARGE SCALE GENOMIC DNA]</scope>
    <source>
        <strain evidence="2 3">CGMCC 1.15917</strain>
    </source>
</reference>
<keyword evidence="1" id="KW-0812">Transmembrane</keyword>
<dbReference type="Proteomes" id="UP000784880">
    <property type="component" value="Unassembled WGS sequence"/>
</dbReference>
<protein>
    <submittedName>
        <fullName evidence="2">Uncharacterized protein</fullName>
    </submittedName>
</protein>
<keyword evidence="1" id="KW-1133">Transmembrane helix</keyword>
<accession>A0ABS6JF56</accession>
<feature type="transmembrane region" description="Helical" evidence="1">
    <location>
        <begin position="12"/>
        <end position="29"/>
    </location>
</feature>
<comment type="caution">
    <text evidence="2">The sequence shown here is derived from an EMBL/GenBank/DDBJ whole genome shotgun (WGS) entry which is preliminary data.</text>
</comment>
<dbReference type="EMBL" id="JAHQCS010000088">
    <property type="protein sequence ID" value="MBU9711849.1"/>
    <property type="molecule type" value="Genomic_DNA"/>
</dbReference>
<dbReference type="RefSeq" id="WP_217065934.1">
    <property type="nucleotide sequence ID" value="NZ_JAHQCS010000088.1"/>
</dbReference>
<evidence type="ECO:0000313" key="2">
    <source>
        <dbReference type="EMBL" id="MBU9711849.1"/>
    </source>
</evidence>
<feature type="transmembrane region" description="Helical" evidence="1">
    <location>
        <begin position="248"/>
        <end position="266"/>
    </location>
</feature>
<keyword evidence="1" id="KW-0472">Membrane</keyword>
<feature type="transmembrane region" description="Helical" evidence="1">
    <location>
        <begin position="130"/>
        <end position="149"/>
    </location>
</feature>
<feature type="transmembrane region" description="Helical" evidence="1">
    <location>
        <begin position="35"/>
        <end position="59"/>
    </location>
</feature>
<name>A0ABS6JF56_9BACI</name>
<gene>
    <name evidence="2" type="ORF">KS419_08880</name>
</gene>
<feature type="transmembrane region" description="Helical" evidence="1">
    <location>
        <begin position="161"/>
        <end position="178"/>
    </location>
</feature>
<evidence type="ECO:0000256" key="1">
    <source>
        <dbReference type="SAM" id="Phobius"/>
    </source>
</evidence>
<proteinExistence type="predicted"/>
<feature type="transmembrane region" description="Helical" evidence="1">
    <location>
        <begin position="100"/>
        <end position="118"/>
    </location>
</feature>
<organism evidence="2 3">
    <name type="scientific">Evansella tamaricis</name>
    <dbReference type="NCBI Taxonomy" id="2069301"/>
    <lineage>
        <taxon>Bacteria</taxon>
        <taxon>Bacillati</taxon>
        <taxon>Bacillota</taxon>
        <taxon>Bacilli</taxon>
        <taxon>Bacillales</taxon>
        <taxon>Bacillaceae</taxon>
        <taxon>Evansella</taxon>
    </lineage>
</organism>
<sequence length="282" mass="33288">MIRKKWNKYPYIVLFIIHFILLLFTFTKANNRKSLVVLLFSNMGIAYLFEYIVLSFLHLYRYKPEFFRKNFLDEISGAILSQAVYVPFTALFITAFKLNWIVKLGFAVYFMLIQKLFIKMGIFKERGWKTRYTLILIYLYFHISDQWLRFLEKGNSFIQKLTLYNMVQFTCINLLVALEMMHKLTFGRGYYHSLMEQHKMETSYASLMSVLKTWVTYIGNIKAKALVVVGKIVVDYILKKSRLIKIKSLIPITIVDILVISLAPLYKKWIGDAALYSDSTNK</sequence>
<evidence type="ECO:0000313" key="3">
    <source>
        <dbReference type="Proteomes" id="UP000784880"/>
    </source>
</evidence>
<keyword evidence="3" id="KW-1185">Reference proteome</keyword>